<proteinExistence type="predicted"/>
<evidence type="ECO:0000313" key="2">
    <source>
        <dbReference type="Proteomes" id="UP000800082"/>
    </source>
</evidence>
<dbReference type="EMBL" id="ML979004">
    <property type="protein sequence ID" value="KAF1923550.1"/>
    <property type="molecule type" value="Genomic_DNA"/>
</dbReference>
<feature type="non-terminal residue" evidence="1">
    <location>
        <position position="1"/>
    </location>
</feature>
<dbReference type="Proteomes" id="UP000800082">
    <property type="component" value="Unassembled WGS sequence"/>
</dbReference>
<accession>A0A6A5R8K7</accession>
<protein>
    <submittedName>
        <fullName evidence="1">Uncharacterized protein</fullName>
    </submittedName>
</protein>
<organism evidence="1 2">
    <name type="scientific">Didymella exigua CBS 183.55</name>
    <dbReference type="NCBI Taxonomy" id="1150837"/>
    <lineage>
        <taxon>Eukaryota</taxon>
        <taxon>Fungi</taxon>
        <taxon>Dikarya</taxon>
        <taxon>Ascomycota</taxon>
        <taxon>Pezizomycotina</taxon>
        <taxon>Dothideomycetes</taxon>
        <taxon>Pleosporomycetidae</taxon>
        <taxon>Pleosporales</taxon>
        <taxon>Pleosporineae</taxon>
        <taxon>Didymellaceae</taxon>
        <taxon>Didymella</taxon>
    </lineage>
</organism>
<dbReference type="GeneID" id="54347961"/>
<name>A0A6A5R8K7_9PLEO</name>
<dbReference type="AlphaFoldDB" id="A0A6A5R8K7"/>
<dbReference type="RefSeq" id="XP_033443803.1">
    <property type="nucleotide sequence ID" value="XM_033590298.1"/>
</dbReference>
<reference evidence="1" key="1">
    <citation type="journal article" date="2020" name="Stud. Mycol.">
        <title>101 Dothideomycetes genomes: a test case for predicting lifestyles and emergence of pathogens.</title>
        <authorList>
            <person name="Haridas S."/>
            <person name="Albert R."/>
            <person name="Binder M."/>
            <person name="Bloem J."/>
            <person name="Labutti K."/>
            <person name="Salamov A."/>
            <person name="Andreopoulos B."/>
            <person name="Baker S."/>
            <person name="Barry K."/>
            <person name="Bills G."/>
            <person name="Bluhm B."/>
            <person name="Cannon C."/>
            <person name="Castanera R."/>
            <person name="Culley D."/>
            <person name="Daum C."/>
            <person name="Ezra D."/>
            <person name="Gonzalez J."/>
            <person name="Henrissat B."/>
            <person name="Kuo A."/>
            <person name="Liang C."/>
            <person name="Lipzen A."/>
            <person name="Lutzoni F."/>
            <person name="Magnuson J."/>
            <person name="Mondo S."/>
            <person name="Nolan M."/>
            <person name="Ohm R."/>
            <person name="Pangilinan J."/>
            <person name="Park H.-J."/>
            <person name="Ramirez L."/>
            <person name="Alfaro M."/>
            <person name="Sun H."/>
            <person name="Tritt A."/>
            <person name="Yoshinaga Y."/>
            <person name="Zwiers L.-H."/>
            <person name="Turgeon B."/>
            <person name="Goodwin S."/>
            <person name="Spatafora J."/>
            <person name="Crous P."/>
            <person name="Grigoriev I."/>
        </authorList>
    </citation>
    <scope>NUCLEOTIDE SEQUENCE</scope>
    <source>
        <strain evidence="1">CBS 183.55</strain>
    </source>
</reference>
<gene>
    <name evidence="1" type="ORF">M421DRAFT_405734</name>
</gene>
<evidence type="ECO:0000313" key="1">
    <source>
        <dbReference type="EMBL" id="KAF1923550.1"/>
    </source>
</evidence>
<keyword evidence="2" id="KW-1185">Reference proteome</keyword>
<sequence length="53" mass="6105">LEEQDLELLNSPGTGTFFSPNINRESVLCKVIRLYSYNLSLAYFLLRYSAMLT</sequence>